<dbReference type="Proteomes" id="UP000724584">
    <property type="component" value="Unassembled WGS sequence"/>
</dbReference>
<proteinExistence type="predicted"/>
<protein>
    <submittedName>
        <fullName evidence="1">Uncharacterized protein</fullName>
    </submittedName>
</protein>
<accession>A0ACB7P241</accession>
<dbReference type="EMBL" id="JAGIZQ010000005">
    <property type="protein sequence ID" value="KAH6627771.1"/>
    <property type="molecule type" value="Genomic_DNA"/>
</dbReference>
<reference evidence="1 2" key="1">
    <citation type="journal article" date="2021" name="Nat. Commun.">
        <title>Genetic determinants of endophytism in the Arabidopsis root mycobiome.</title>
        <authorList>
            <person name="Mesny F."/>
            <person name="Miyauchi S."/>
            <person name="Thiergart T."/>
            <person name="Pickel B."/>
            <person name="Atanasova L."/>
            <person name="Karlsson M."/>
            <person name="Huettel B."/>
            <person name="Barry K.W."/>
            <person name="Haridas S."/>
            <person name="Chen C."/>
            <person name="Bauer D."/>
            <person name="Andreopoulos W."/>
            <person name="Pangilinan J."/>
            <person name="LaButti K."/>
            <person name="Riley R."/>
            <person name="Lipzen A."/>
            <person name="Clum A."/>
            <person name="Drula E."/>
            <person name="Henrissat B."/>
            <person name="Kohler A."/>
            <person name="Grigoriev I.V."/>
            <person name="Martin F.M."/>
            <person name="Hacquard S."/>
        </authorList>
    </citation>
    <scope>NUCLEOTIDE SEQUENCE [LARGE SCALE GENOMIC DNA]</scope>
    <source>
        <strain evidence="1 2">MPI-SDFR-AT-0079</strain>
    </source>
</reference>
<sequence>MARFHDGGAEMRRLHEASMRARKPWVDAAQTPFRDDALMDGPPSCTAADFELPRLRRCPLDAGDLVWGPRLGEGLDGCVWKVWFGDAGPFVLKLFWDNGPPEFAHYYAAQRECQVAALLQMMETAVEQAVAASRPILINANPTTWDDALDNQAAFSDEARMTQQSATQQEPEPGYRHITSTPRMKRCYGWLTLDSSAFSELPWQLRPPVTKVGKVERFIQPDKEYTAIVYEYVEEGENAVEAVQESMDFFWLAGFGFTLSPLEKNWKSGMLVDLSDIVPPRSYGWNQRLYGQDSALLLLGRDPEPGQQGFLTFRRRPPRKTQPPHRPTRPGARVGRPRPVLAERRHRSQTPRRGESTVSSN</sequence>
<evidence type="ECO:0000313" key="2">
    <source>
        <dbReference type="Proteomes" id="UP000724584"/>
    </source>
</evidence>
<keyword evidence="2" id="KW-1185">Reference proteome</keyword>
<name>A0ACB7P241_9PEZI</name>
<comment type="caution">
    <text evidence="1">The sequence shown here is derived from an EMBL/GenBank/DDBJ whole genome shotgun (WGS) entry which is preliminary data.</text>
</comment>
<evidence type="ECO:0000313" key="1">
    <source>
        <dbReference type="EMBL" id="KAH6627771.1"/>
    </source>
</evidence>
<organism evidence="1 2">
    <name type="scientific">Chaetomium tenue</name>
    <dbReference type="NCBI Taxonomy" id="1854479"/>
    <lineage>
        <taxon>Eukaryota</taxon>
        <taxon>Fungi</taxon>
        <taxon>Dikarya</taxon>
        <taxon>Ascomycota</taxon>
        <taxon>Pezizomycotina</taxon>
        <taxon>Sordariomycetes</taxon>
        <taxon>Sordariomycetidae</taxon>
        <taxon>Sordariales</taxon>
        <taxon>Chaetomiaceae</taxon>
        <taxon>Chaetomium</taxon>
    </lineage>
</organism>
<gene>
    <name evidence="1" type="ORF">F5144DRAFT_494056</name>
</gene>